<dbReference type="EMBL" id="JAQMWT010000208">
    <property type="protein sequence ID" value="KAJ8607550.1"/>
    <property type="molecule type" value="Genomic_DNA"/>
</dbReference>
<organism evidence="2 3">
    <name type="scientific">Chrysophaeum taylorii</name>
    <dbReference type="NCBI Taxonomy" id="2483200"/>
    <lineage>
        <taxon>Eukaryota</taxon>
        <taxon>Sar</taxon>
        <taxon>Stramenopiles</taxon>
        <taxon>Ochrophyta</taxon>
        <taxon>Pelagophyceae</taxon>
        <taxon>Pelagomonadales</taxon>
        <taxon>Pelagomonadaceae</taxon>
        <taxon>Chrysophaeum</taxon>
    </lineage>
</organism>
<protein>
    <recommendedName>
        <fullName evidence="4">WW domain-containing protein</fullName>
    </recommendedName>
</protein>
<gene>
    <name evidence="2" type="ORF">CTAYLR_009494</name>
</gene>
<evidence type="ECO:0000313" key="2">
    <source>
        <dbReference type="EMBL" id="KAJ8607550.1"/>
    </source>
</evidence>
<feature type="compositionally biased region" description="Basic and acidic residues" evidence="1">
    <location>
        <begin position="49"/>
        <end position="59"/>
    </location>
</feature>
<reference evidence="2" key="1">
    <citation type="submission" date="2023-01" db="EMBL/GenBank/DDBJ databases">
        <title>Metagenome sequencing of chrysophaentin producing Chrysophaeum taylorii.</title>
        <authorList>
            <person name="Davison J."/>
            <person name="Bewley C."/>
        </authorList>
    </citation>
    <scope>NUCLEOTIDE SEQUENCE</scope>
    <source>
        <strain evidence="2">NIES-1699</strain>
    </source>
</reference>
<feature type="region of interest" description="Disordered" evidence="1">
    <location>
        <begin position="49"/>
        <end position="84"/>
    </location>
</feature>
<name>A0AAD7UI20_9STRA</name>
<proteinExistence type="predicted"/>
<dbReference type="Proteomes" id="UP001230188">
    <property type="component" value="Unassembled WGS sequence"/>
</dbReference>
<accession>A0AAD7UI20</accession>
<dbReference type="AlphaFoldDB" id="A0AAD7UI20"/>
<sequence>MEERYEEIRAWASRSRRQELDALEVRSKAFDEGVARLRAENLEALEATEREIERLRAAGEAEEEEEEGSPPPPPDTAPPAHCVPVATPTVVQYYRRLDPATRRHYYEDARTRATAWEPPEAGIVHAVDDLGANPTYHAFYLDAKSKRTAWTLSEM</sequence>
<keyword evidence="3" id="KW-1185">Reference proteome</keyword>
<comment type="caution">
    <text evidence="2">The sequence shown here is derived from an EMBL/GenBank/DDBJ whole genome shotgun (WGS) entry which is preliminary data.</text>
</comment>
<evidence type="ECO:0000256" key="1">
    <source>
        <dbReference type="SAM" id="MobiDB-lite"/>
    </source>
</evidence>
<evidence type="ECO:0000313" key="3">
    <source>
        <dbReference type="Proteomes" id="UP001230188"/>
    </source>
</evidence>
<evidence type="ECO:0008006" key="4">
    <source>
        <dbReference type="Google" id="ProtNLM"/>
    </source>
</evidence>